<dbReference type="RefSeq" id="WP_095074333.1">
    <property type="nucleotide sequence ID" value="NZ_LT899436.1"/>
</dbReference>
<evidence type="ECO:0000313" key="3">
    <source>
        <dbReference type="Proteomes" id="UP000215214"/>
    </source>
</evidence>
<dbReference type="Proteomes" id="UP000215214">
    <property type="component" value="Chromosome TJEJU"/>
</dbReference>
<reference evidence="2 3" key="1">
    <citation type="submission" date="2017-07" db="EMBL/GenBank/DDBJ databases">
        <authorList>
            <person name="Sun Z.S."/>
            <person name="Albrecht U."/>
            <person name="Echele G."/>
            <person name="Lee C.C."/>
        </authorList>
    </citation>
    <scope>NUCLEOTIDE SEQUENCE [LARGE SCALE GENOMIC DNA]</scope>
    <source>
        <strain evidence="3">type strain: KCTC 22618</strain>
    </source>
</reference>
<gene>
    <name evidence="2" type="ORF">TJEJU_3620</name>
</gene>
<keyword evidence="2" id="KW-0449">Lipoprotein</keyword>
<evidence type="ECO:0000256" key="1">
    <source>
        <dbReference type="SAM" id="SignalP"/>
    </source>
</evidence>
<proteinExistence type="predicted"/>
<protein>
    <submittedName>
        <fullName evidence="2">Probable lipoprotein</fullName>
    </submittedName>
</protein>
<evidence type="ECO:0000313" key="2">
    <source>
        <dbReference type="EMBL" id="SNR17263.1"/>
    </source>
</evidence>
<organism evidence="2 3">
    <name type="scientific">Tenacibaculum jejuense</name>
    <dbReference type="NCBI Taxonomy" id="584609"/>
    <lineage>
        <taxon>Bacteria</taxon>
        <taxon>Pseudomonadati</taxon>
        <taxon>Bacteroidota</taxon>
        <taxon>Flavobacteriia</taxon>
        <taxon>Flavobacteriales</taxon>
        <taxon>Flavobacteriaceae</taxon>
        <taxon>Tenacibaculum</taxon>
    </lineage>
</organism>
<feature type="chain" id="PRO_5013280372" evidence="1">
    <location>
        <begin position="22"/>
        <end position="239"/>
    </location>
</feature>
<dbReference type="AlphaFoldDB" id="A0A238UDI4"/>
<dbReference type="EMBL" id="LT899436">
    <property type="protein sequence ID" value="SNR17263.1"/>
    <property type="molecule type" value="Genomic_DNA"/>
</dbReference>
<name>A0A238UDI4_9FLAO</name>
<feature type="signal peptide" evidence="1">
    <location>
        <begin position="1"/>
        <end position="21"/>
    </location>
</feature>
<dbReference type="KEGG" id="tje:TJEJU_3620"/>
<accession>A0A238UDI4</accession>
<dbReference type="OrthoDB" id="1200936at2"/>
<dbReference type="PROSITE" id="PS51257">
    <property type="entry name" value="PROKAR_LIPOPROTEIN"/>
    <property type="match status" value="1"/>
</dbReference>
<keyword evidence="3" id="KW-1185">Reference proteome</keyword>
<sequence>MIKRYLPFLMIVAAIFSSCSSEDNNVIDADIEGVNESLLQSYKLSRDASGKYTIDYKLAKNAQANLVKDESTNTNNLHTFETKHAVSNRSVSNSTDLDLDNNQINIDVYQNGEQRKSITVEDENIVLAKGEVNTNFLQTYSVESFGDGQFVLDFKVREGINVNFEYNADENIYEVHLKEGLSNVRNYTKIYNKSDHLPLKIDFVNYIKTDLEVKTDNSYGERAELAYVARRMPRYGTDL</sequence>
<keyword evidence="1" id="KW-0732">Signal</keyword>